<name>A0A917V817_9NOCA</name>
<feature type="domain" description="HTH cro/C1-type" evidence="1">
    <location>
        <begin position="12"/>
        <end position="65"/>
    </location>
</feature>
<keyword evidence="3" id="KW-1185">Reference proteome</keyword>
<dbReference type="RefSeq" id="WP_188828533.1">
    <property type="nucleotide sequence ID" value="NZ_BMMW01000002.1"/>
</dbReference>
<dbReference type="SUPFAM" id="SSF47413">
    <property type="entry name" value="lambda repressor-like DNA-binding domains"/>
    <property type="match status" value="1"/>
</dbReference>
<gene>
    <name evidence="2" type="ORF">GCM10011591_18890</name>
</gene>
<dbReference type="CDD" id="cd00093">
    <property type="entry name" value="HTH_XRE"/>
    <property type="match status" value="1"/>
</dbReference>
<dbReference type="SMART" id="SM00530">
    <property type="entry name" value="HTH_XRE"/>
    <property type="match status" value="1"/>
</dbReference>
<dbReference type="Gene3D" id="1.10.260.40">
    <property type="entry name" value="lambda repressor-like DNA-binding domains"/>
    <property type="match status" value="1"/>
</dbReference>
<evidence type="ECO:0000313" key="3">
    <source>
        <dbReference type="Proteomes" id="UP000612956"/>
    </source>
</evidence>
<dbReference type="InterPro" id="IPR010982">
    <property type="entry name" value="Lambda_DNA-bd_dom_sf"/>
</dbReference>
<proteinExistence type="predicted"/>
<dbReference type="PANTHER" id="PTHR35010:SF2">
    <property type="entry name" value="BLL4672 PROTEIN"/>
    <property type="match status" value="1"/>
</dbReference>
<comment type="caution">
    <text evidence="2">The sequence shown here is derived from an EMBL/GenBank/DDBJ whole genome shotgun (WGS) entry which is preliminary data.</text>
</comment>
<dbReference type="Pfam" id="PF17765">
    <property type="entry name" value="MLTR_LBD"/>
    <property type="match status" value="1"/>
</dbReference>
<dbReference type="InterPro" id="IPR001387">
    <property type="entry name" value="Cro/C1-type_HTH"/>
</dbReference>
<dbReference type="EMBL" id="BMMW01000002">
    <property type="protein sequence ID" value="GGK47782.1"/>
    <property type="molecule type" value="Genomic_DNA"/>
</dbReference>
<dbReference type="AlphaFoldDB" id="A0A917V817"/>
<dbReference type="InterPro" id="IPR041413">
    <property type="entry name" value="MLTR_LBD"/>
</dbReference>
<evidence type="ECO:0000259" key="1">
    <source>
        <dbReference type="PROSITE" id="PS50943"/>
    </source>
</evidence>
<reference evidence="2" key="2">
    <citation type="submission" date="2020-09" db="EMBL/GenBank/DDBJ databases">
        <authorList>
            <person name="Sun Q."/>
            <person name="Zhou Y."/>
        </authorList>
    </citation>
    <scope>NUCLEOTIDE SEQUENCE</scope>
    <source>
        <strain evidence="2">CGMCC 4.7278</strain>
    </source>
</reference>
<sequence>MEDPRAPIARYLREQRESAALTRVELGAKAGISPALIQKIEQGTRTPTLEALTALFDALAVPELFREHLLSLSLSHRYEPTAEAQVRPADRALIDGMRHPASLQRYPTYEILATNSAWRQWFPGLAPGISLLEWMFLDPRAKEVLVEWAPQVHMCLYGFRVMSPGTAPRKRIADIVARCEAAPEWAAMWATTPETVHDLDNQVAVLRDPVTGAVTRMTMHSLSATSRSRRDPTLVAFSPESASCP</sequence>
<protein>
    <recommendedName>
        <fullName evidence="1">HTH cro/C1-type domain-containing protein</fullName>
    </recommendedName>
</protein>
<dbReference type="PROSITE" id="PS50943">
    <property type="entry name" value="HTH_CROC1"/>
    <property type="match status" value="1"/>
</dbReference>
<dbReference type="GO" id="GO:0003677">
    <property type="term" value="F:DNA binding"/>
    <property type="evidence" value="ECO:0007669"/>
    <property type="project" value="InterPro"/>
</dbReference>
<reference evidence="2" key="1">
    <citation type="journal article" date="2014" name="Int. J. Syst. Evol. Microbiol.">
        <title>Complete genome sequence of Corynebacterium casei LMG S-19264T (=DSM 44701T), isolated from a smear-ripened cheese.</title>
        <authorList>
            <consortium name="US DOE Joint Genome Institute (JGI-PGF)"/>
            <person name="Walter F."/>
            <person name="Albersmeier A."/>
            <person name="Kalinowski J."/>
            <person name="Ruckert C."/>
        </authorList>
    </citation>
    <scope>NUCLEOTIDE SEQUENCE</scope>
    <source>
        <strain evidence="2">CGMCC 4.7278</strain>
    </source>
</reference>
<evidence type="ECO:0000313" key="2">
    <source>
        <dbReference type="EMBL" id="GGK47782.1"/>
    </source>
</evidence>
<accession>A0A917V817</accession>
<dbReference type="Gene3D" id="3.30.450.180">
    <property type="match status" value="1"/>
</dbReference>
<dbReference type="Pfam" id="PF13560">
    <property type="entry name" value="HTH_31"/>
    <property type="match status" value="1"/>
</dbReference>
<organism evidence="2 3">
    <name type="scientific">Nocardia camponoti</name>
    <dbReference type="NCBI Taxonomy" id="1616106"/>
    <lineage>
        <taxon>Bacteria</taxon>
        <taxon>Bacillati</taxon>
        <taxon>Actinomycetota</taxon>
        <taxon>Actinomycetes</taxon>
        <taxon>Mycobacteriales</taxon>
        <taxon>Nocardiaceae</taxon>
        <taxon>Nocardia</taxon>
    </lineage>
</organism>
<dbReference type="PANTHER" id="PTHR35010">
    <property type="entry name" value="BLL4672 PROTEIN-RELATED"/>
    <property type="match status" value="1"/>
</dbReference>
<dbReference type="Proteomes" id="UP000612956">
    <property type="component" value="Unassembled WGS sequence"/>
</dbReference>